<evidence type="ECO:0000313" key="2">
    <source>
        <dbReference type="Proteomes" id="UP000028990"/>
    </source>
</evidence>
<dbReference type="Proteomes" id="UP000028990">
    <property type="component" value="Unassembled WGS sequence"/>
</dbReference>
<reference evidence="1 2" key="1">
    <citation type="submission" date="2013-11" db="EMBL/GenBank/DDBJ databases">
        <title>The Damaraland mole rat (Fukomys damarensis) genome and evolution of African mole rats.</title>
        <authorList>
            <person name="Gladyshev V.N."/>
            <person name="Fang X."/>
        </authorList>
    </citation>
    <scope>NUCLEOTIDE SEQUENCE [LARGE SCALE GENOMIC DNA]</scope>
    <source>
        <tissue evidence="1">Liver</tissue>
    </source>
</reference>
<evidence type="ECO:0000313" key="1">
    <source>
        <dbReference type="EMBL" id="KFO21392.1"/>
    </source>
</evidence>
<keyword evidence="2" id="KW-1185">Reference proteome</keyword>
<protein>
    <submittedName>
        <fullName evidence="1">Uncharacterized protein</fullName>
    </submittedName>
</protein>
<sequence length="287" mass="32145">MASSSESPCLSQLALLDDLREVPTVERVDPCSALQGGNQAESINFKQDETWNLSLSLVAQILHLMSMDFLASTMGLWAFQVQILNVDKQETLLWALGHWLDSKRTLPWTPSWYLDLCEKLLGSRPSDGWHQTELSLSTLQDQLNLNGLLEATLDDLLLIILWAGWSIRCFMQNDKSVGFLCCLTMLDLLQEADGWLQAGISLSTLQDQGNLNSLLEATLDDLLLIILLAGWNAWHQAGVSLSTLQDKWNLNSLLEATQDDLLLIIRRAGWNLLCFMHNDKSEGSLCC</sequence>
<proteinExistence type="predicted"/>
<dbReference type="EMBL" id="KN124379">
    <property type="protein sequence ID" value="KFO21392.1"/>
    <property type="molecule type" value="Genomic_DNA"/>
</dbReference>
<accession>A0A091CST0</accession>
<name>A0A091CST0_FUKDA</name>
<gene>
    <name evidence="1" type="ORF">H920_17186</name>
</gene>
<organism evidence="1 2">
    <name type="scientific">Fukomys damarensis</name>
    <name type="common">Damaraland mole rat</name>
    <name type="synonym">Cryptomys damarensis</name>
    <dbReference type="NCBI Taxonomy" id="885580"/>
    <lineage>
        <taxon>Eukaryota</taxon>
        <taxon>Metazoa</taxon>
        <taxon>Chordata</taxon>
        <taxon>Craniata</taxon>
        <taxon>Vertebrata</taxon>
        <taxon>Euteleostomi</taxon>
        <taxon>Mammalia</taxon>
        <taxon>Eutheria</taxon>
        <taxon>Euarchontoglires</taxon>
        <taxon>Glires</taxon>
        <taxon>Rodentia</taxon>
        <taxon>Hystricomorpha</taxon>
        <taxon>Bathyergidae</taxon>
        <taxon>Fukomys</taxon>
    </lineage>
</organism>
<dbReference type="AlphaFoldDB" id="A0A091CST0"/>